<protein>
    <submittedName>
        <fullName evidence="1">Uncharacterized protein</fullName>
    </submittedName>
</protein>
<organism evidence="1 2">
    <name type="scientific">Actinoplanes aureus</name>
    <dbReference type="NCBI Taxonomy" id="2792083"/>
    <lineage>
        <taxon>Bacteria</taxon>
        <taxon>Bacillati</taxon>
        <taxon>Actinomycetota</taxon>
        <taxon>Actinomycetes</taxon>
        <taxon>Micromonosporales</taxon>
        <taxon>Micromonosporaceae</taxon>
        <taxon>Actinoplanes</taxon>
    </lineage>
</organism>
<dbReference type="RefSeq" id="WP_196418476.1">
    <property type="nucleotide sequence ID" value="NZ_JADQTO010000022.1"/>
</dbReference>
<reference evidence="1" key="1">
    <citation type="submission" date="2020-11" db="EMBL/GenBank/DDBJ databases">
        <title>Isolation and identification of active actinomycetes.</title>
        <authorList>
            <person name="Sun X."/>
        </authorList>
    </citation>
    <scope>NUCLEOTIDE SEQUENCE</scope>
    <source>
        <strain evidence="1">NEAU-A11</strain>
    </source>
</reference>
<gene>
    <name evidence="1" type="ORF">I4J89_35190</name>
</gene>
<proteinExistence type="predicted"/>
<dbReference type="AlphaFoldDB" id="A0A931CDM8"/>
<sequence>MISEGGSLVSDTLRQRSLSRYAVEAAIAAVHAQAPTWRRRAEVLACGRTGRLHPG</sequence>
<accession>A0A931CDM8</accession>
<keyword evidence="2" id="KW-1185">Reference proteome</keyword>
<name>A0A931CDM8_9ACTN</name>
<dbReference type="Proteomes" id="UP000598146">
    <property type="component" value="Unassembled WGS sequence"/>
</dbReference>
<evidence type="ECO:0000313" key="1">
    <source>
        <dbReference type="EMBL" id="MBG0566704.1"/>
    </source>
</evidence>
<evidence type="ECO:0000313" key="2">
    <source>
        <dbReference type="Proteomes" id="UP000598146"/>
    </source>
</evidence>
<dbReference type="EMBL" id="JADQTO010000022">
    <property type="protein sequence ID" value="MBG0566704.1"/>
    <property type="molecule type" value="Genomic_DNA"/>
</dbReference>
<comment type="caution">
    <text evidence="1">The sequence shown here is derived from an EMBL/GenBank/DDBJ whole genome shotgun (WGS) entry which is preliminary data.</text>
</comment>